<proteinExistence type="predicted"/>
<name>A0ACD4CY50_9HYPH</name>
<evidence type="ECO:0000313" key="2">
    <source>
        <dbReference type="Proteomes" id="UP001061991"/>
    </source>
</evidence>
<protein>
    <submittedName>
        <fullName evidence="1">Sugar ABC transporter ATP-binding protein</fullName>
    </submittedName>
</protein>
<keyword evidence="2" id="KW-1185">Reference proteome</keyword>
<dbReference type="EMBL" id="CP104972">
    <property type="protein sequence ID" value="UXN58542.1"/>
    <property type="molecule type" value="Genomic_DNA"/>
</dbReference>
<dbReference type="Proteomes" id="UP001061991">
    <property type="component" value="Plasmid p_unnamed1"/>
</dbReference>
<geneLocation type="plasmid" evidence="1 2">
    <name>p_unnamed1</name>
</geneLocation>
<organism evidence="1 2">
    <name type="scientific">Phyllobacterium zundukense</name>
    <dbReference type="NCBI Taxonomy" id="1867719"/>
    <lineage>
        <taxon>Bacteria</taxon>
        <taxon>Pseudomonadati</taxon>
        <taxon>Pseudomonadota</taxon>
        <taxon>Alphaproteobacteria</taxon>
        <taxon>Hyphomicrobiales</taxon>
        <taxon>Phyllobacteriaceae</taxon>
        <taxon>Phyllobacterium</taxon>
    </lineage>
</organism>
<keyword evidence="1" id="KW-0614">Plasmid</keyword>
<evidence type="ECO:0000313" key="1">
    <source>
        <dbReference type="EMBL" id="UXN58542.1"/>
    </source>
</evidence>
<keyword evidence="1" id="KW-0067">ATP-binding</keyword>
<accession>A0ACD4CY50</accession>
<keyword evidence="1" id="KW-0547">Nucleotide-binding</keyword>
<gene>
    <name evidence="1" type="ORF">N8E88_11025</name>
</gene>
<sequence length="495" mass="54000">MDKILLEAIALTKAFDGNTVLSGVDLKVHAGEVHAIVGENGAGKSTLIKTLAGVHRPDKGQLRINGVETTLRSPRDAIARGVVVIHQELSLAPHLSAEENIFLGHFPRTKSGFVDRRRMREHTGELLRRLSIDIDPKRPVGELSIAQQQMVEIAKAISFEAKVLILDEPTAVLDEAMVATLFTLIGRLKADGIGVVFISHHLEEIFRIADTVTVLRDGSRTGLNTVSSIDQEWLVAKMIGRDFPVHKASARKFGSPALEVNRLSVRGSFEDVSFLARQGEIVGLAGLVGAGRTEVAKAIVGITRPTSGEIRVFGEVVRPRNPKAAARLGISYVSEDRKSLGLLPNRPVLENATISGLARFRKFGFLNRSLERKYVGNAVKRLDVRPSGIDTEIRTLSGGNQQKVLIGRALAVEPRILIFDEPTRGVDIGAKSEIYTLIDELVRSGMCVILISSEMEEILRLADRIVVLRRGRVATTLSRDEASENTIMRAAALAD</sequence>
<reference evidence="1" key="1">
    <citation type="submission" date="2022-09" db="EMBL/GenBank/DDBJ databases">
        <title>Interaction between co-microsymbionts with complementary sets of symbiotic genes in legume-rhizobium systems.</title>
        <authorList>
            <person name="Safronova V."/>
            <person name="Sazanova A."/>
            <person name="Afonin A."/>
            <person name="Chirak E."/>
        </authorList>
    </citation>
    <scope>NUCLEOTIDE SEQUENCE</scope>
    <source>
        <strain evidence="1">A18/3m</strain>
    </source>
</reference>